<dbReference type="EMBL" id="CP095073">
    <property type="protein sequence ID" value="UOQ45335.1"/>
    <property type="molecule type" value="Genomic_DNA"/>
</dbReference>
<accession>A0ABY4EMX5</accession>
<dbReference type="Pfam" id="PF03860">
    <property type="entry name" value="Csp"/>
    <property type="match status" value="1"/>
</dbReference>
<proteinExistence type="predicted"/>
<organism evidence="1 2">
    <name type="scientific">Halobacillus salinarum</name>
    <dbReference type="NCBI Taxonomy" id="2932257"/>
    <lineage>
        <taxon>Bacteria</taxon>
        <taxon>Bacillati</taxon>
        <taxon>Bacillota</taxon>
        <taxon>Bacilli</taxon>
        <taxon>Bacillales</taxon>
        <taxon>Bacillaceae</taxon>
        <taxon>Halobacillus</taxon>
    </lineage>
</organism>
<dbReference type="Proteomes" id="UP000831787">
    <property type="component" value="Chromosome"/>
</dbReference>
<sequence>MPDNFMNSLLKRTQLLHQCQEAFQYAVEMVQKNAGDAESICKSCAELCKDCADECLQIENDEFQDPLYLMCLDYAKLCEGIIAFQKKMPLPPLKESS</sequence>
<keyword evidence="2" id="KW-1185">Reference proteome</keyword>
<dbReference type="InterPro" id="IPR005560">
    <property type="entry name" value="Csp_YhjQ"/>
</dbReference>
<gene>
    <name evidence="1" type="ORF">MUN89_05140</name>
</gene>
<evidence type="ECO:0000313" key="2">
    <source>
        <dbReference type="Proteomes" id="UP000831787"/>
    </source>
</evidence>
<dbReference type="RefSeq" id="WP_244711977.1">
    <property type="nucleotide sequence ID" value="NZ_CP095073.1"/>
</dbReference>
<evidence type="ECO:0000313" key="1">
    <source>
        <dbReference type="EMBL" id="UOQ45335.1"/>
    </source>
</evidence>
<name>A0ABY4EMX5_9BACI</name>
<reference evidence="1 2" key="1">
    <citation type="submission" date="2022-04" db="EMBL/GenBank/DDBJ databases">
        <title>Halobacillus sp. isolated from saltern.</title>
        <authorList>
            <person name="Won M."/>
            <person name="Lee C.-M."/>
            <person name="Woen H.-Y."/>
            <person name="Kwon S.-W."/>
        </authorList>
    </citation>
    <scope>NUCLEOTIDE SEQUENCE [LARGE SCALE GENOMIC DNA]</scope>
    <source>
        <strain evidence="1 2">SSBR10-3</strain>
    </source>
</reference>
<protein>
    <submittedName>
        <fullName evidence="1">Four-helix bundle copper-binding protein</fullName>
    </submittedName>
</protein>
<dbReference type="Gene3D" id="1.20.1270.360">
    <property type="match status" value="1"/>
</dbReference>